<name>A0A0K8RJF6_IXORI</name>
<dbReference type="SUPFAM" id="SSF55486">
    <property type="entry name" value="Metalloproteases ('zincins'), catalytic domain"/>
    <property type="match status" value="1"/>
</dbReference>
<reference evidence="2" key="1">
    <citation type="submission" date="2012-12" db="EMBL/GenBank/DDBJ databases">
        <title>Identification and characterization of a phenylalanine ammonia-lyase gene family in Isatis indigotica Fort.</title>
        <authorList>
            <person name="Liu Q."/>
            <person name="Chen J."/>
            <person name="Zhou X."/>
            <person name="Di P."/>
            <person name="Xiao Y."/>
            <person name="Xuan H."/>
            <person name="Zhang L."/>
            <person name="Chen W."/>
        </authorList>
    </citation>
    <scope>NUCLEOTIDE SEQUENCE</scope>
    <source>
        <tissue evidence="2">Salivary gland</tissue>
    </source>
</reference>
<evidence type="ECO:0000313" key="2">
    <source>
        <dbReference type="EMBL" id="JAA71226.1"/>
    </source>
</evidence>
<dbReference type="AlphaFoldDB" id="A0A0K8RJF6"/>
<protein>
    <submittedName>
        <fullName evidence="2">Putative metalloprotease</fullName>
    </submittedName>
</protein>
<organism evidence="2">
    <name type="scientific">Ixodes ricinus</name>
    <name type="common">Common tick</name>
    <name type="synonym">Acarus ricinus</name>
    <dbReference type="NCBI Taxonomy" id="34613"/>
    <lineage>
        <taxon>Eukaryota</taxon>
        <taxon>Metazoa</taxon>
        <taxon>Ecdysozoa</taxon>
        <taxon>Arthropoda</taxon>
        <taxon>Chelicerata</taxon>
        <taxon>Arachnida</taxon>
        <taxon>Acari</taxon>
        <taxon>Parasitiformes</taxon>
        <taxon>Ixodida</taxon>
        <taxon>Ixodoidea</taxon>
        <taxon>Ixodidae</taxon>
        <taxon>Ixodinae</taxon>
        <taxon>Ixodes</taxon>
    </lineage>
</organism>
<keyword evidence="2" id="KW-0645">Protease</keyword>
<dbReference type="GO" id="GO:0008237">
    <property type="term" value="F:metallopeptidase activity"/>
    <property type="evidence" value="ECO:0007669"/>
    <property type="project" value="UniProtKB-KW"/>
</dbReference>
<evidence type="ECO:0000256" key="1">
    <source>
        <dbReference type="SAM" id="SignalP"/>
    </source>
</evidence>
<dbReference type="GO" id="GO:0006508">
    <property type="term" value="P:proteolysis"/>
    <property type="evidence" value="ECO:0007669"/>
    <property type="project" value="UniProtKB-KW"/>
</dbReference>
<proteinExistence type="evidence at transcript level"/>
<keyword evidence="2" id="KW-0482">Metalloprotease</keyword>
<feature type="signal peptide" evidence="1">
    <location>
        <begin position="1"/>
        <end position="25"/>
    </location>
</feature>
<dbReference type="InterPro" id="IPR024079">
    <property type="entry name" value="MetalloPept_cat_dom_sf"/>
</dbReference>
<keyword evidence="2" id="KW-0378">Hydrolase</keyword>
<keyword evidence="1" id="KW-0732">Signal</keyword>
<sequence length="372" mass="41542">MGSTRSVKIFLVILNLSAFIGWATAATVSSLRNQQDFDKLEHHMMSLGVQLLYDDKFLQSDVKLSNGVDQYLSALLKAAQLRFLDMANPVIELTLTETTHVNDDFLIRYGKGDFKGMVNYYYSVQYMKDGALGYDVSFDKADIVLFVTGHPVEPPTLRQHGSWIGVPTIGGACTKDKFGLIYDNGASFSGAADMSQQIAFLLGAAGPRRSDGSLLSQPGGGSYYYGLNEDDKNAIRRYYKRNHETENCCWKDRPRPMIPKYPADFLLQRSVDICRETFGPSYHECPQVDGHRITAECRVLCCLDGSRKRETFVPDGADCGPDGRMCIYGWCVDRIGDYISTPGLLISTIPGGTPYDWDKLKSQMKSENEENI</sequence>
<dbReference type="Gene3D" id="3.40.390.10">
    <property type="entry name" value="Collagenase (Catalytic Domain)"/>
    <property type="match status" value="1"/>
</dbReference>
<dbReference type="EMBL" id="GADI01002582">
    <property type="protein sequence ID" value="JAA71226.1"/>
    <property type="molecule type" value="mRNA"/>
</dbReference>
<feature type="chain" id="PRO_5005518532" evidence="1">
    <location>
        <begin position="26"/>
        <end position="372"/>
    </location>
</feature>
<accession>A0A0K8RJF6</accession>